<name>A0A8S1RKK4_9CILI</name>
<accession>A0A8S1RKK4</accession>
<comment type="caution">
    <text evidence="2">The sequence shown here is derived from an EMBL/GenBank/DDBJ whole genome shotgun (WGS) entry which is preliminary data.</text>
</comment>
<feature type="coiled-coil region" evidence="1">
    <location>
        <begin position="379"/>
        <end position="421"/>
    </location>
</feature>
<dbReference type="AlphaFoldDB" id="A0A8S1RKK4"/>
<sequence length="459" mass="54443">MSIAIKMAMVKINNKYTNNLKYNNNQKLDIMFTKTYKTQQIQYIQEMLYLNIFKMNHPMVTISNNKLLLQLNLSNAIQFDQTQQYQKNRDLSKFLNEERQNAYTILNNVIFNQKKDSIQTALIEFSNDYQNGNFKLDKQYKLEEIGLVAKFDESVLFKILSSIQNVDSKINQLRNGQRYDAPTEEEIKETAQNYQIQAKQQLQKNMPQKINVLIQEFYKQDDENFSNYNPNVTYQQTNNNNEPYRLKETEQNLRCAYNNHNQPIIMVILDPNKNQKERLLCNLCVQNLETNEKTIGFSKAYQMIQEYHQESCKLRKRVVNDNIQQLEQLKSNIIELKSYINQQLDQMIEITKNWISNLSTHINEKVEGSFSKGLDLLIKNELRVDNDKIVEEINNLNNQWIEKVKNKLEQFKQFKQSSECEKVFNDLKNKCNSDRYAIIDLKSNKIFPLKPQQIRGLIN</sequence>
<evidence type="ECO:0000313" key="3">
    <source>
        <dbReference type="Proteomes" id="UP000692954"/>
    </source>
</evidence>
<gene>
    <name evidence="2" type="ORF">PSON_ATCC_30995.1.T1800033</name>
</gene>
<keyword evidence="3" id="KW-1185">Reference proteome</keyword>
<dbReference type="OrthoDB" id="312793at2759"/>
<evidence type="ECO:0000256" key="1">
    <source>
        <dbReference type="SAM" id="Coils"/>
    </source>
</evidence>
<organism evidence="2 3">
    <name type="scientific">Paramecium sonneborni</name>
    <dbReference type="NCBI Taxonomy" id="65129"/>
    <lineage>
        <taxon>Eukaryota</taxon>
        <taxon>Sar</taxon>
        <taxon>Alveolata</taxon>
        <taxon>Ciliophora</taxon>
        <taxon>Intramacronucleata</taxon>
        <taxon>Oligohymenophorea</taxon>
        <taxon>Peniculida</taxon>
        <taxon>Parameciidae</taxon>
        <taxon>Paramecium</taxon>
    </lineage>
</organism>
<proteinExistence type="predicted"/>
<protein>
    <submittedName>
        <fullName evidence="2">Uncharacterized protein</fullName>
    </submittedName>
</protein>
<evidence type="ECO:0000313" key="2">
    <source>
        <dbReference type="EMBL" id="CAD8127812.1"/>
    </source>
</evidence>
<keyword evidence="1" id="KW-0175">Coiled coil</keyword>
<reference evidence="2" key="1">
    <citation type="submission" date="2021-01" db="EMBL/GenBank/DDBJ databases">
        <authorList>
            <consortium name="Genoscope - CEA"/>
            <person name="William W."/>
        </authorList>
    </citation>
    <scope>NUCLEOTIDE SEQUENCE</scope>
</reference>
<dbReference type="Proteomes" id="UP000692954">
    <property type="component" value="Unassembled WGS sequence"/>
</dbReference>
<dbReference type="EMBL" id="CAJJDN010000180">
    <property type="protein sequence ID" value="CAD8127812.1"/>
    <property type="molecule type" value="Genomic_DNA"/>
</dbReference>